<dbReference type="OrthoDB" id="1828825at2"/>
<accession>A0A395JK95</accession>
<keyword evidence="4" id="KW-1185">Reference proteome</keyword>
<comment type="caution">
    <text evidence="3">The sequence shown here is derived from an EMBL/GenBank/DDBJ whole genome shotgun (WGS) entry which is preliminary data.</text>
</comment>
<proteinExistence type="predicted"/>
<dbReference type="EMBL" id="QNRT01000004">
    <property type="protein sequence ID" value="RBP49208.1"/>
    <property type="molecule type" value="Genomic_DNA"/>
</dbReference>
<dbReference type="InParanoid" id="A0A395JK95"/>
<dbReference type="Pfam" id="PF13472">
    <property type="entry name" value="Lipase_GDSL_2"/>
    <property type="match status" value="1"/>
</dbReference>
<evidence type="ECO:0000256" key="1">
    <source>
        <dbReference type="SAM" id="SignalP"/>
    </source>
</evidence>
<reference evidence="3 4" key="1">
    <citation type="submission" date="2018-06" db="EMBL/GenBank/DDBJ databases">
        <title>Genomic Encyclopedia of Type Strains, Phase IV (KMG-IV): sequencing the most valuable type-strain genomes for metagenomic binning, comparative biology and taxonomic classification.</title>
        <authorList>
            <person name="Goeker M."/>
        </authorList>
    </citation>
    <scope>NUCLEOTIDE SEQUENCE [LARGE SCALE GENOMIC DNA]</scope>
    <source>
        <strain evidence="3 4">DSM 24032</strain>
    </source>
</reference>
<feature type="chain" id="PRO_5017343319" evidence="1">
    <location>
        <begin position="41"/>
        <end position="296"/>
    </location>
</feature>
<feature type="signal peptide" evidence="1">
    <location>
        <begin position="1"/>
        <end position="40"/>
    </location>
</feature>
<dbReference type="CDD" id="cd00229">
    <property type="entry name" value="SGNH_hydrolase"/>
    <property type="match status" value="1"/>
</dbReference>
<dbReference type="InterPro" id="IPR013830">
    <property type="entry name" value="SGNH_hydro"/>
</dbReference>
<protein>
    <submittedName>
        <fullName evidence="3">Lysophospholipase L1-like esterase</fullName>
    </submittedName>
</protein>
<organism evidence="3 4">
    <name type="scientific">Arenicella xantha</name>
    <dbReference type="NCBI Taxonomy" id="644221"/>
    <lineage>
        <taxon>Bacteria</taxon>
        <taxon>Pseudomonadati</taxon>
        <taxon>Pseudomonadota</taxon>
        <taxon>Gammaproteobacteria</taxon>
        <taxon>Arenicellales</taxon>
        <taxon>Arenicellaceae</taxon>
        <taxon>Arenicella</taxon>
    </lineage>
</organism>
<evidence type="ECO:0000313" key="4">
    <source>
        <dbReference type="Proteomes" id="UP000253083"/>
    </source>
</evidence>
<dbReference type="InterPro" id="IPR036514">
    <property type="entry name" value="SGNH_hydro_sf"/>
</dbReference>
<dbReference type="PANTHER" id="PTHR30383:SF5">
    <property type="entry name" value="SGNH HYDROLASE-TYPE ESTERASE DOMAIN-CONTAINING PROTEIN"/>
    <property type="match status" value="1"/>
</dbReference>
<dbReference type="GO" id="GO:0004622">
    <property type="term" value="F:phosphatidylcholine lysophospholipase activity"/>
    <property type="evidence" value="ECO:0007669"/>
    <property type="project" value="TreeGrafter"/>
</dbReference>
<name>A0A395JK95_9GAMM</name>
<dbReference type="AlphaFoldDB" id="A0A395JK95"/>
<feature type="domain" description="SGNH hydrolase-type esterase" evidence="2">
    <location>
        <begin position="116"/>
        <end position="262"/>
    </location>
</feature>
<gene>
    <name evidence="3" type="ORF">DFR28_104136</name>
</gene>
<dbReference type="RefSeq" id="WP_113955073.1">
    <property type="nucleotide sequence ID" value="NZ_QNRT01000004.1"/>
</dbReference>
<dbReference type="InterPro" id="IPR051532">
    <property type="entry name" value="Ester_Hydrolysis_Enzymes"/>
</dbReference>
<dbReference type="SUPFAM" id="SSF52266">
    <property type="entry name" value="SGNH hydrolase"/>
    <property type="match status" value="1"/>
</dbReference>
<dbReference type="Proteomes" id="UP000253083">
    <property type="component" value="Unassembled WGS sequence"/>
</dbReference>
<evidence type="ECO:0000259" key="2">
    <source>
        <dbReference type="Pfam" id="PF13472"/>
    </source>
</evidence>
<dbReference type="Gene3D" id="3.40.50.1110">
    <property type="entry name" value="SGNH hydrolase"/>
    <property type="match status" value="1"/>
</dbReference>
<evidence type="ECO:0000313" key="3">
    <source>
        <dbReference type="EMBL" id="RBP49208.1"/>
    </source>
</evidence>
<sequence>MSKIAFPNYLPVLKKRRKPRSVIAGIVAALVGVQSTAALAAADDPTVIVLFGDSTTTGINANYNSETDRQGNGTITRGCPTIYLTNLLQNLDPIEPPQSCPTTIYNSPVFDANNEDRDVIVANWGWGGSDTDNGVSRIQSNLSSTKGSYAAKAYHVLIMYGTNDFNSSISTSTTRFNLRQMIQRARQVGYTPALGTLTPRDDRAIEPYNSAVSGAASDEGVPLINHYARFVAQSGGWRTLIPQEISSLTGELIRVHPNDHGYLVIAETWFDQYLKNIIDPEASFNVVPVISLLLSD</sequence>
<dbReference type="PANTHER" id="PTHR30383">
    <property type="entry name" value="THIOESTERASE 1/PROTEASE 1/LYSOPHOSPHOLIPASE L1"/>
    <property type="match status" value="1"/>
</dbReference>
<keyword evidence="1" id="KW-0732">Signal</keyword>